<comment type="catalytic activity">
    <reaction evidence="7">
        <text>L-tyrosyl-[protein] + ATP = O-(5'-adenylyl)-L-tyrosyl-[protein] + diphosphate</text>
        <dbReference type="Rhea" id="RHEA:54288"/>
        <dbReference type="Rhea" id="RHEA-COMP:10136"/>
        <dbReference type="Rhea" id="RHEA-COMP:13846"/>
        <dbReference type="ChEBI" id="CHEBI:30616"/>
        <dbReference type="ChEBI" id="CHEBI:33019"/>
        <dbReference type="ChEBI" id="CHEBI:46858"/>
        <dbReference type="ChEBI" id="CHEBI:83624"/>
        <dbReference type="EC" id="2.7.7.108"/>
    </reaction>
</comment>
<comment type="caution">
    <text evidence="9">The sequence shown here is derived from an EMBL/GenBank/DDBJ whole genome shotgun (WGS) entry which is preliminary data.</text>
</comment>
<name>A0A4R1HSQ2_PSEEN</name>
<dbReference type="GO" id="GO:0051302">
    <property type="term" value="P:regulation of cell division"/>
    <property type="evidence" value="ECO:0007669"/>
    <property type="project" value="TreeGrafter"/>
</dbReference>
<evidence type="ECO:0000256" key="6">
    <source>
        <dbReference type="ARBA" id="ARBA00047939"/>
    </source>
</evidence>
<evidence type="ECO:0000256" key="3">
    <source>
        <dbReference type="ARBA" id="ARBA00022741"/>
    </source>
</evidence>
<evidence type="ECO:0000256" key="7">
    <source>
        <dbReference type="ARBA" id="ARBA00048696"/>
    </source>
</evidence>
<dbReference type="PROSITE" id="PS51459">
    <property type="entry name" value="FIDO"/>
    <property type="match status" value="1"/>
</dbReference>
<keyword evidence="4" id="KW-0067">ATP-binding</keyword>
<dbReference type="InterPro" id="IPR036597">
    <property type="entry name" value="Fido-like_dom_sf"/>
</dbReference>
<evidence type="ECO:0000256" key="5">
    <source>
        <dbReference type="ARBA" id="ARBA00034531"/>
    </source>
</evidence>
<protein>
    <recommendedName>
        <fullName evidence="5">protein adenylyltransferase</fullName>
        <ecNumber evidence="5">2.7.7.108</ecNumber>
    </recommendedName>
</protein>
<dbReference type="Proteomes" id="UP000295560">
    <property type="component" value="Unassembled WGS sequence"/>
</dbReference>
<proteinExistence type="predicted"/>
<dbReference type="SUPFAM" id="SSF140931">
    <property type="entry name" value="Fic-like"/>
    <property type="match status" value="1"/>
</dbReference>
<dbReference type="EMBL" id="SMFZ01000002">
    <property type="protein sequence ID" value="TCK22889.1"/>
    <property type="molecule type" value="Genomic_DNA"/>
</dbReference>
<evidence type="ECO:0000256" key="1">
    <source>
        <dbReference type="ARBA" id="ARBA00022679"/>
    </source>
</evidence>
<keyword evidence="2" id="KW-0548">Nucleotidyltransferase</keyword>
<comment type="catalytic activity">
    <reaction evidence="6">
        <text>L-threonyl-[protein] + ATP = 3-O-(5'-adenylyl)-L-threonyl-[protein] + diphosphate</text>
        <dbReference type="Rhea" id="RHEA:54292"/>
        <dbReference type="Rhea" id="RHEA-COMP:11060"/>
        <dbReference type="Rhea" id="RHEA-COMP:13847"/>
        <dbReference type="ChEBI" id="CHEBI:30013"/>
        <dbReference type="ChEBI" id="CHEBI:30616"/>
        <dbReference type="ChEBI" id="CHEBI:33019"/>
        <dbReference type="ChEBI" id="CHEBI:138113"/>
        <dbReference type="EC" id="2.7.7.108"/>
    </reaction>
</comment>
<feature type="domain" description="Fido" evidence="8">
    <location>
        <begin position="50"/>
        <end position="187"/>
    </location>
</feature>
<keyword evidence="10" id="KW-1185">Reference proteome</keyword>
<dbReference type="Gene3D" id="1.10.3290.10">
    <property type="entry name" value="Fido-like domain"/>
    <property type="match status" value="1"/>
</dbReference>
<dbReference type="RefSeq" id="WP_243653902.1">
    <property type="nucleotide sequence ID" value="NZ_SMFZ01000002.1"/>
</dbReference>
<evidence type="ECO:0000313" key="9">
    <source>
        <dbReference type="EMBL" id="TCK22889.1"/>
    </source>
</evidence>
<dbReference type="AlphaFoldDB" id="A0A4R1HSQ2"/>
<reference evidence="9 10" key="1">
    <citation type="submission" date="2019-03" db="EMBL/GenBank/DDBJ databases">
        <title>Sequencing the genomes of 1000 actinobacteria strains.</title>
        <authorList>
            <person name="Klenk H.-P."/>
        </authorList>
    </citation>
    <scope>NUCLEOTIDE SEQUENCE [LARGE SCALE GENOMIC DNA]</scope>
    <source>
        <strain evidence="9 10">DSM 44969</strain>
    </source>
</reference>
<dbReference type="Pfam" id="PF02661">
    <property type="entry name" value="Fic"/>
    <property type="match status" value="1"/>
</dbReference>
<keyword evidence="3" id="KW-0547">Nucleotide-binding</keyword>
<evidence type="ECO:0000256" key="2">
    <source>
        <dbReference type="ARBA" id="ARBA00022695"/>
    </source>
</evidence>
<dbReference type="GO" id="GO:0070733">
    <property type="term" value="F:AMPylase activity"/>
    <property type="evidence" value="ECO:0007669"/>
    <property type="project" value="UniProtKB-EC"/>
</dbReference>
<evidence type="ECO:0000313" key="10">
    <source>
        <dbReference type="Proteomes" id="UP000295560"/>
    </source>
</evidence>
<sequence>MTWDPDLDLEHGVLRNRLKMTDPAALAAAEAAATTVRIRDVAKKPIPGGYDLPHLQHMHWFIAGDVYPFAGKIRTVRMGKGGNMFCAPEEIETRASTLFDDRTDPVHLRELGRSDVLSAATGLMTDLVWLHPFREVNGRTIRAFTAQLVRTAGWSLDWDGLDRERNRAAARAAFDGDLAPLRALLDERLHRA</sequence>
<keyword evidence="1" id="KW-0808">Transferase</keyword>
<dbReference type="GO" id="GO:0005524">
    <property type="term" value="F:ATP binding"/>
    <property type="evidence" value="ECO:0007669"/>
    <property type="project" value="UniProtKB-KW"/>
</dbReference>
<dbReference type="EC" id="2.7.7.108" evidence="5"/>
<organism evidence="9 10">
    <name type="scientific">Pseudonocardia endophytica</name>
    <dbReference type="NCBI Taxonomy" id="401976"/>
    <lineage>
        <taxon>Bacteria</taxon>
        <taxon>Bacillati</taxon>
        <taxon>Actinomycetota</taxon>
        <taxon>Actinomycetes</taxon>
        <taxon>Pseudonocardiales</taxon>
        <taxon>Pseudonocardiaceae</taxon>
        <taxon>Pseudonocardia</taxon>
    </lineage>
</organism>
<accession>A0A4R1HSQ2</accession>
<dbReference type="InterPro" id="IPR003812">
    <property type="entry name" value="Fido"/>
</dbReference>
<gene>
    <name evidence="9" type="ORF">EV378_6900</name>
</gene>
<evidence type="ECO:0000256" key="4">
    <source>
        <dbReference type="ARBA" id="ARBA00022840"/>
    </source>
</evidence>
<dbReference type="PANTHER" id="PTHR39560:SF1">
    <property type="entry name" value="PROTEIN ADENYLYLTRANSFERASE FIC-RELATED"/>
    <property type="match status" value="1"/>
</dbReference>
<evidence type="ECO:0000259" key="8">
    <source>
        <dbReference type="PROSITE" id="PS51459"/>
    </source>
</evidence>
<dbReference type="PANTHER" id="PTHR39560">
    <property type="entry name" value="PROTEIN ADENYLYLTRANSFERASE FIC-RELATED"/>
    <property type="match status" value="1"/>
</dbReference>